<feature type="compositionally biased region" description="Polar residues" evidence="3">
    <location>
        <begin position="1128"/>
        <end position="1139"/>
    </location>
</feature>
<dbReference type="EMBL" id="HBIC01049512">
    <property type="protein sequence ID" value="CAE0296378.1"/>
    <property type="molecule type" value="Transcribed_RNA"/>
</dbReference>
<proteinExistence type="predicted"/>
<feature type="compositionally biased region" description="Polar residues" evidence="3">
    <location>
        <begin position="1073"/>
        <end position="1082"/>
    </location>
</feature>
<dbReference type="InterPro" id="IPR000504">
    <property type="entry name" value="RRM_dom"/>
</dbReference>
<dbReference type="PANTHER" id="PTHR48024">
    <property type="entry name" value="GEO13361P1-RELATED"/>
    <property type="match status" value="1"/>
</dbReference>
<feature type="region of interest" description="Disordered" evidence="3">
    <location>
        <begin position="289"/>
        <end position="310"/>
    </location>
</feature>
<evidence type="ECO:0000259" key="4">
    <source>
        <dbReference type="PROSITE" id="PS50102"/>
    </source>
</evidence>
<feature type="region of interest" description="Disordered" evidence="3">
    <location>
        <begin position="1050"/>
        <end position="1086"/>
    </location>
</feature>
<feature type="compositionally biased region" description="Low complexity" evidence="3">
    <location>
        <begin position="715"/>
        <end position="734"/>
    </location>
</feature>
<dbReference type="PROSITE" id="PS50102">
    <property type="entry name" value="RRM"/>
    <property type="match status" value="2"/>
</dbReference>
<dbReference type="SUPFAM" id="SSF54928">
    <property type="entry name" value="RNA-binding domain, RBD"/>
    <property type="match status" value="1"/>
</dbReference>
<feature type="compositionally biased region" description="Low complexity" evidence="3">
    <location>
        <begin position="211"/>
        <end position="225"/>
    </location>
</feature>
<dbReference type="GO" id="GO:0003723">
    <property type="term" value="F:RNA binding"/>
    <property type="evidence" value="ECO:0007669"/>
    <property type="project" value="UniProtKB-UniRule"/>
</dbReference>
<feature type="compositionally biased region" description="Low complexity" evidence="3">
    <location>
        <begin position="1016"/>
        <end position="1031"/>
    </location>
</feature>
<dbReference type="Gene3D" id="3.30.70.330">
    <property type="match status" value="2"/>
</dbReference>
<evidence type="ECO:0000256" key="1">
    <source>
        <dbReference type="ARBA" id="ARBA00022884"/>
    </source>
</evidence>
<name>A0A7S3ME79_9STRA</name>
<dbReference type="Pfam" id="PF00076">
    <property type="entry name" value="RRM_1"/>
    <property type="match status" value="1"/>
</dbReference>
<evidence type="ECO:0000256" key="3">
    <source>
        <dbReference type="SAM" id="MobiDB-lite"/>
    </source>
</evidence>
<evidence type="ECO:0000313" key="5">
    <source>
        <dbReference type="EMBL" id="CAE0296377.1"/>
    </source>
</evidence>
<feature type="region of interest" description="Disordered" evidence="3">
    <location>
        <begin position="1163"/>
        <end position="1224"/>
    </location>
</feature>
<feature type="compositionally biased region" description="Low complexity" evidence="3">
    <location>
        <begin position="640"/>
        <end position="659"/>
    </location>
</feature>
<evidence type="ECO:0000313" key="6">
    <source>
        <dbReference type="EMBL" id="CAE0296378.1"/>
    </source>
</evidence>
<dbReference type="AlphaFoldDB" id="A0A7S3ME79"/>
<feature type="domain" description="RRM" evidence="4">
    <location>
        <begin position="105"/>
        <end position="194"/>
    </location>
</feature>
<dbReference type="EMBL" id="HBIC01049511">
    <property type="protein sequence ID" value="CAE0296377.1"/>
    <property type="molecule type" value="Transcribed_RNA"/>
</dbReference>
<evidence type="ECO:0000256" key="2">
    <source>
        <dbReference type="PROSITE-ProRule" id="PRU00176"/>
    </source>
</evidence>
<feature type="compositionally biased region" description="Polar residues" evidence="3">
    <location>
        <begin position="536"/>
        <end position="551"/>
    </location>
</feature>
<dbReference type="PANTHER" id="PTHR48024:SF56">
    <property type="entry name" value="HETEROGENEOUS NUCLEAR RIBONUCLEOPROTEIN A0"/>
    <property type="match status" value="1"/>
</dbReference>
<protein>
    <recommendedName>
        <fullName evidence="4">RRM domain-containing protein</fullName>
    </recommendedName>
</protein>
<feature type="compositionally biased region" description="Low complexity" evidence="3">
    <location>
        <begin position="301"/>
        <end position="310"/>
    </location>
</feature>
<feature type="region of interest" description="Disordered" evidence="3">
    <location>
        <begin position="831"/>
        <end position="879"/>
    </location>
</feature>
<dbReference type="InterPro" id="IPR050886">
    <property type="entry name" value="RNA-binding_reg"/>
</dbReference>
<keyword evidence="1 2" id="KW-0694">RNA-binding</keyword>
<dbReference type="InterPro" id="IPR012677">
    <property type="entry name" value="Nucleotide-bd_a/b_plait_sf"/>
</dbReference>
<reference evidence="5" key="1">
    <citation type="submission" date="2021-01" db="EMBL/GenBank/DDBJ databases">
        <authorList>
            <person name="Corre E."/>
            <person name="Pelletier E."/>
            <person name="Niang G."/>
            <person name="Scheremetjew M."/>
            <person name="Finn R."/>
            <person name="Kale V."/>
            <person name="Holt S."/>
            <person name="Cochrane G."/>
            <person name="Meng A."/>
            <person name="Brown T."/>
            <person name="Cohen L."/>
        </authorList>
    </citation>
    <scope>NUCLEOTIDE SEQUENCE</scope>
    <source>
        <strain evidence="5">CCAP 955/1</strain>
    </source>
</reference>
<feature type="compositionally biased region" description="Low complexity" evidence="3">
    <location>
        <begin position="860"/>
        <end position="870"/>
    </location>
</feature>
<dbReference type="InterPro" id="IPR035979">
    <property type="entry name" value="RBD_domain_sf"/>
</dbReference>
<feature type="region of interest" description="Disordered" evidence="3">
    <location>
        <begin position="1105"/>
        <end position="1139"/>
    </location>
</feature>
<feature type="compositionally biased region" description="Basic and acidic residues" evidence="3">
    <location>
        <begin position="1187"/>
        <end position="1199"/>
    </location>
</feature>
<feature type="compositionally biased region" description="Acidic residues" evidence="3">
    <location>
        <begin position="1001"/>
        <end position="1013"/>
    </location>
</feature>
<sequence>MNPVPVFANNANNSLFVGDLSKFCTEANLENLFAQFGQILDVKIKRNNTTGKTLSYGFVYFANDDCAARAMEKLNNVPFFGRNLRIRWAIHNAKAQKAPEESVINSVYVRFITPKVNEYITEEAFHKVFDHFGCVVDVSIKESSVDQRTNRQSGYGFVHFSADNAGISAAFQAVSAVDNATIDGVTYNVELSKNLLKQFNEMNRANGNGVGATSSTSSHASGTSSPMPVYSNNNNNNMGMMNGNAYGQSPHHMSPHGQSPHGAPAPWPTQANNALYGQNNNNMNNRMSPSTAARPGFNNSPGGYNQQYPMQQQQQQQMYQQQGQHLSPMQMQQQQMQMQMQQRYSPQAYSPPPGQIMGMNNNMNNNMNNMNLNNNLNMNMNMYQQQPDLGLGNYQRRTNAQPITSLLNDTNLQNMYRPDSFASDAYGKPYGTNESAQQQPSNQSSHQQQYNHYPGAESPSFESSAGTGLYKIQPPAPPSGFDPFQDADQYFGEQDCDRSHLSLASGGAHSSLASRSPHCLSPLPGKSRHGSEDFTIPQNGSAPATTGSAPQGSHHVRQGSNGSHMSHTSHHSHNTGLFSQHSLHSQNNGPDGGMLHNAEQAVHSATYSPLSNGAISPMYDSDGNHSRYGAKQPPPLNLNAVGGSSASSVRSVPSAPSGSTSPVPIGRAKPNGGTPISNGSFWENTDRGDKPPTPRGGRAVGSISRQNSLHGGVPLPGQLNLSLNSSLEPNGSNNAISPTNSAGVAAGHHFGQLSAGLAQGITPSLPPSGLLGRGGLQSRSSSTSSATTSTLGVFSGTVSPIPGQYGTSMTANAARKAAHLPELEMYGVNRSMSSGGSADRNMPALSTMGTTDSESGFFRSNSSLRVDSSSTGPSASNSLIGGGMMAGERAHREQQALLASQIMLQGISLPSMLADESPQGYDFQGLDHQSLLGQNWQGQGQGQGLQGQRENFHKDYFVDANATSVTAVAPTEIAAVASRPTRLTSAMKQLSMQSVSTIGEDGVEDENPDDEDYTYSSASLSPKHSSSSLNLSSRDSFRIDTSFLLSPQSSTQSLECSPYNGADSARGRPPSGSVPTATTSIYPPNATAPNLLRRTFLLDVAAGTRDSASSGSHVEESGDGEGKDSRPVSLTSVASTDSRRVSLTSVASTDSYLAGIAIASGSSSGSVDPWDHREHGNPSPAQAPPVDTRRRSSRPEGVRLSRGGKTSIAEVAAESPDAQKGKKQLSLMQFFKPVVRTTSASEN</sequence>
<dbReference type="SMART" id="SM00360">
    <property type="entry name" value="RRM"/>
    <property type="match status" value="2"/>
</dbReference>
<feature type="compositionally biased region" description="Low complexity" evidence="3">
    <location>
        <begin position="776"/>
        <end position="792"/>
    </location>
</feature>
<feature type="region of interest" description="Disordered" evidence="3">
    <location>
        <begin position="758"/>
        <end position="795"/>
    </location>
</feature>
<dbReference type="CDD" id="cd00590">
    <property type="entry name" value="RRM_SF"/>
    <property type="match status" value="2"/>
</dbReference>
<feature type="compositionally biased region" description="Polar residues" evidence="3">
    <location>
        <begin position="577"/>
        <end position="589"/>
    </location>
</feature>
<feature type="compositionally biased region" description="Basic and acidic residues" evidence="3">
    <location>
        <begin position="1113"/>
        <end position="1126"/>
    </location>
</feature>
<feature type="compositionally biased region" description="Low complexity" evidence="3">
    <location>
        <begin position="502"/>
        <end position="514"/>
    </location>
</feature>
<gene>
    <name evidence="5" type="ORF">SELO1098_LOCUS25229</name>
    <name evidence="6" type="ORF">SELO1098_LOCUS25230</name>
</gene>
<feature type="compositionally biased region" description="Polar residues" evidence="3">
    <location>
        <begin position="674"/>
        <end position="683"/>
    </location>
</feature>
<feature type="domain" description="RRM" evidence="4">
    <location>
        <begin position="13"/>
        <end position="91"/>
    </location>
</feature>
<feature type="region of interest" description="Disordered" evidence="3">
    <location>
        <begin position="616"/>
        <end position="740"/>
    </location>
</feature>
<feature type="region of interest" description="Disordered" evidence="3">
    <location>
        <begin position="996"/>
        <end position="1031"/>
    </location>
</feature>
<organism evidence="5">
    <name type="scientific">Spumella elongata</name>
    <dbReference type="NCBI Taxonomy" id="89044"/>
    <lineage>
        <taxon>Eukaryota</taxon>
        <taxon>Sar</taxon>
        <taxon>Stramenopiles</taxon>
        <taxon>Ochrophyta</taxon>
        <taxon>Chrysophyceae</taxon>
        <taxon>Chromulinales</taxon>
        <taxon>Chromulinaceae</taxon>
        <taxon>Spumella</taxon>
    </lineage>
</organism>
<feature type="compositionally biased region" description="Low complexity" evidence="3">
    <location>
        <begin position="437"/>
        <end position="454"/>
    </location>
</feature>
<dbReference type="GO" id="GO:0005634">
    <property type="term" value="C:nucleus"/>
    <property type="evidence" value="ECO:0007669"/>
    <property type="project" value="TreeGrafter"/>
</dbReference>
<accession>A0A7S3ME79</accession>
<feature type="region of interest" description="Disordered" evidence="3">
    <location>
        <begin position="415"/>
        <end position="489"/>
    </location>
</feature>
<feature type="region of interest" description="Disordered" evidence="3">
    <location>
        <begin position="502"/>
        <end position="596"/>
    </location>
</feature>
<feature type="region of interest" description="Disordered" evidence="3">
    <location>
        <begin position="206"/>
        <end position="228"/>
    </location>
</feature>